<accession>A0A8S1CVM8</accession>
<dbReference type="Gene3D" id="3.40.630.30">
    <property type="match status" value="1"/>
</dbReference>
<feature type="domain" description="C-type lectin" evidence="2">
    <location>
        <begin position="97"/>
        <end position="193"/>
    </location>
</feature>
<dbReference type="CDD" id="cd04301">
    <property type="entry name" value="NAT_SF"/>
    <property type="match status" value="1"/>
</dbReference>
<keyword evidence="4" id="KW-1185">Reference proteome</keyword>
<proteinExistence type="predicted"/>
<dbReference type="EMBL" id="CADEPI010000091">
    <property type="protein sequence ID" value="CAB3373940.1"/>
    <property type="molecule type" value="Genomic_DNA"/>
</dbReference>
<dbReference type="SMART" id="SM00034">
    <property type="entry name" value="CLECT"/>
    <property type="match status" value="1"/>
</dbReference>
<organism evidence="3 4">
    <name type="scientific">Cloeon dipterum</name>
    <dbReference type="NCBI Taxonomy" id="197152"/>
    <lineage>
        <taxon>Eukaryota</taxon>
        <taxon>Metazoa</taxon>
        <taxon>Ecdysozoa</taxon>
        <taxon>Arthropoda</taxon>
        <taxon>Hexapoda</taxon>
        <taxon>Insecta</taxon>
        <taxon>Pterygota</taxon>
        <taxon>Palaeoptera</taxon>
        <taxon>Ephemeroptera</taxon>
        <taxon>Pisciforma</taxon>
        <taxon>Baetidae</taxon>
        <taxon>Cloeon</taxon>
    </lineage>
</organism>
<sequence>MRLAILILVLATIPCLTLSLQEQEGDDVCTIGMMLLQGISRKLRDANLVPTEHTKEEIINDVESIKSSLGTVNDQLSKMNRNLECLKGSTLKWIRLESGKKYYFSDFYKYTWYDAKEFCKNSGGVLASTRNEDELKTIYEANPISSSKPWVFVSATDIGQNPGNFYWADGSTLDRNSSMWLEDSDPDAYGQAEIRHLFIYWHRPERLSKPRIWLERDGLVIRDVTPDLDPFVVDYMVKNYMTEEPMSKALKSYEDSVTVDEHKFVYEKLVLPDRVSIIVLQKDTPGAGLEEVSAKNPPNIVGLNLLFVTAKTFFETGALVDVFERYGVDLYLDGAGMSVALEWRGKGIGGMMLEARCNLCRELGIPLTKTVFTSIQSQKVAIKGGFELLGELIYADIKKEDGQPRFPDMAPDQRRIQLMAMRIT</sequence>
<protein>
    <recommendedName>
        <fullName evidence="2">C-type lectin domain-containing protein</fullName>
    </recommendedName>
</protein>
<reference evidence="3 4" key="1">
    <citation type="submission" date="2020-04" db="EMBL/GenBank/DDBJ databases">
        <authorList>
            <person name="Alioto T."/>
            <person name="Alioto T."/>
            <person name="Gomez Garrido J."/>
        </authorList>
    </citation>
    <scope>NUCLEOTIDE SEQUENCE [LARGE SCALE GENOMIC DNA]</scope>
</reference>
<name>A0A8S1CVM8_9INSE</name>
<dbReference type="PROSITE" id="PS50041">
    <property type="entry name" value="C_TYPE_LECTIN_2"/>
    <property type="match status" value="1"/>
</dbReference>
<dbReference type="Gene3D" id="3.10.100.10">
    <property type="entry name" value="Mannose-Binding Protein A, subunit A"/>
    <property type="match status" value="1"/>
</dbReference>
<feature type="signal peptide" evidence="1">
    <location>
        <begin position="1"/>
        <end position="19"/>
    </location>
</feature>
<dbReference type="Proteomes" id="UP000494165">
    <property type="component" value="Unassembled WGS sequence"/>
</dbReference>
<evidence type="ECO:0000256" key="1">
    <source>
        <dbReference type="SAM" id="SignalP"/>
    </source>
</evidence>
<gene>
    <name evidence="3" type="ORF">CLODIP_2_CD02359</name>
</gene>
<dbReference type="Pfam" id="PF00059">
    <property type="entry name" value="Lectin_C"/>
    <property type="match status" value="1"/>
</dbReference>
<dbReference type="CDD" id="cd00037">
    <property type="entry name" value="CLECT"/>
    <property type="match status" value="1"/>
</dbReference>
<comment type="caution">
    <text evidence="3">The sequence shown here is derived from an EMBL/GenBank/DDBJ whole genome shotgun (WGS) entry which is preliminary data.</text>
</comment>
<dbReference type="InterPro" id="IPR016187">
    <property type="entry name" value="CTDL_fold"/>
</dbReference>
<dbReference type="SUPFAM" id="SSF55729">
    <property type="entry name" value="Acyl-CoA N-acyltransferases (Nat)"/>
    <property type="match status" value="1"/>
</dbReference>
<dbReference type="OrthoDB" id="8113373at2759"/>
<dbReference type="AlphaFoldDB" id="A0A8S1CVM8"/>
<dbReference type="InterPro" id="IPR016186">
    <property type="entry name" value="C-type_lectin-like/link_sf"/>
</dbReference>
<dbReference type="InterPro" id="IPR001304">
    <property type="entry name" value="C-type_lectin-like"/>
</dbReference>
<dbReference type="InterPro" id="IPR016181">
    <property type="entry name" value="Acyl_CoA_acyltransferase"/>
</dbReference>
<evidence type="ECO:0000313" key="3">
    <source>
        <dbReference type="EMBL" id="CAB3373940.1"/>
    </source>
</evidence>
<evidence type="ECO:0000313" key="4">
    <source>
        <dbReference type="Proteomes" id="UP000494165"/>
    </source>
</evidence>
<dbReference type="SUPFAM" id="SSF56436">
    <property type="entry name" value="C-type lectin-like"/>
    <property type="match status" value="1"/>
</dbReference>
<feature type="chain" id="PRO_5035748682" description="C-type lectin domain-containing protein" evidence="1">
    <location>
        <begin position="20"/>
        <end position="424"/>
    </location>
</feature>
<keyword evidence="1" id="KW-0732">Signal</keyword>
<evidence type="ECO:0000259" key="2">
    <source>
        <dbReference type="PROSITE" id="PS50041"/>
    </source>
</evidence>